<feature type="binding site" evidence="10">
    <location>
        <position position="145"/>
    </location>
    <ligand>
        <name>substrate</name>
    </ligand>
</feature>
<sequence>MGKKLYHGAAYYPELWDEKVIDEDIKMMKQTGINVVRMGEFAWSNMEPKEGQFDLSFFINVINKLYENGIETVMCTPTPTPPIWFTDGHPERMYVERDGRVMGHGSRQHACTNHSYFRERATLITEHIAQAVRSLPGVIGWQIDNEFKCHVSECMCAACKELWHQWLEERYGTVEQLNEAWGTQIWSEYYHSFEQVPQPGHAPFLHNSSLSTMYQLFSMEKIAEFCDEQASIIRKYSGAPITHNSSVMFSVDNEILFKNLDFASFDTYATIDNFPAYLINSDLWRNFKKGKDFWVMETSTSYAASLESYASPHPNGYLKAEAAAAYALGAEGFSYWLWRQQRAGCEQPHSSVISAWGKPTVGYANVLEVEKMRKEIEPIILATRPRQAELAITYSDRAKAFLKTESHRGLNHRALVTDIYEKVLSMGIHRDLIPEGASLEGYKVLLTPFIPYVSSEFLARAKQFVENGGVWIAGPLTGGRTESHTVHTDQALGELENTAGVEVLFTYPMDNSGTIGRAFDVSAPLGMWSSVFEFDQEKSVGMIEQGLSEGKSFINEHCLGAGKIVMLGSMPQGAEGALMLQKLVDHYSQEANLSLRTDVTKGTIVAPRQGDGYSVWFVINMDGNGGSVTLPMEGIDLQTNRKVSPGKLEIGKFEYRVIRINDKECFR</sequence>
<evidence type="ECO:0000256" key="5">
    <source>
        <dbReference type="ARBA" id="ARBA00022801"/>
    </source>
</evidence>
<dbReference type="RefSeq" id="WP_144567518.1">
    <property type="nucleotide sequence ID" value="NZ_VIVN01000014.1"/>
</dbReference>
<dbReference type="Pfam" id="PF02449">
    <property type="entry name" value="Glyco_hydro_42"/>
    <property type="match status" value="1"/>
</dbReference>
<evidence type="ECO:0000256" key="1">
    <source>
        <dbReference type="ARBA" id="ARBA00001412"/>
    </source>
</evidence>
<protein>
    <recommendedName>
        <fullName evidence="3 8">Beta-galactosidase</fullName>
        <shortName evidence="8">Beta-gal</shortName>
        <ecNumber evidence="3 8">3.2.1.23</ecNumber>
    </recommendedName>
</protein>
<evidence type="ECO:0000256" key="7">
    <source>
        <dbReference type="ARBA" id="ARBA00023295"/>
    </source>
</evidence>
<dbReference type="GO" id="GO:0046872">
    <property type="term" value="F:metal ion binding"/>
    <property type="evidence" value="ECO:0007669"/>
    <property type="project" value="UniProtKB-KW"/>
</dbReference>
<keyword evidence="7 8" id="KW-0326">Glycosidase</keyword>
<dbReference type="EMBL" id="VIVN01000014">
    <property type="protein sequence ID" value="TWD93733.1"/>
    <property type="molecule type" value="Genomic_DNA"/>
</dbReference>
<dbReference type="GO" id="GO:0004565">
    <property type="term" value="F:beta-galactosidase activity"/>
    <property type="evidence" value="ECO:0007669"/>
    <property type="project" value="UniProtKB-EC"/>
</dbReference>
<evidence type="ECO:0000256" key="3">
    <source>
        <dbReference type="ARBA" id="ARBA00012756"/>
    </source>
</evidence>
<dbReference type="InterPro" id="IPR013780">
    <property type="entry name" value="Glyco_hydro_b"/>
</dbReference>
<evidence type="ECO:0000256" key="10">
    <source>
        <dbReference type="PIRSR" id="PIRSR001084-2"/>
    </source>
</evidence>
<dbReference type="PIRSF" id="PIRSF001084">
    <property type="entry name" value="B-galactosidase"/>
    <property type="match status" value="1"/>
</dbReference>
<dbReference type="InterPro" id="IPR003476">
    <property type="entry name" value="Glyco_hydro_42"/>
</dbReference>
<feature type="binding site" evidence="11">
    <location>
        <position position="156"/>
    </location>
    <ligand>
        <name>Zn(2+)</name>
        <dbReference type="ChEBI" id="CHEBI:29105"/>
    </ligand>
</feature>
<feature type="active site" description="Proton donor" evidence="9">
    <location>
        <position position="146"/>
    </location>
</feature>
<keyword evidence="6 11" id="KW-0862">Zinc</keyword>
<name>A0A561CR77_9BACI</name>
<evidence type="ECO:0000256" key="4">
    <source>
        <dbReference type="ARBA" id="ARBA00022723"/>
    </source>
</evidence>
<dbReference type="AlphaFoldDB" id="A0A561CR77"/>
<comment type="similarity">
    <text evidence="2 8">Belongs to the glycosyl hydrolase 42 family.</text>
</comment>
<evidence type="ECO:0000256" key="11">
    <source>
        <dbReference type="PIRSR" id="PIRSR001084-3"/>
    </source>
</evidence>
<feature type="domain" description="Glycoside hydrolase family 42 N-terminal" evidence="12">
    <location>
        <begin position="11"/>
        <end position="374"/>
    </location>
</feature>
<dbReference type="InterPro" id="IPR013738">
    <property type="entry name" value="Beta_galactosidase_Trimer"/>
</dbReference>
<evidence type="ECO:0000256" key="6">
    <source>
        <dbReference type="ARBA" id="ARBA00022833"/>
    </source>
</evidence>
<feature type="domain" description="Beta-galactosidase C-terminal" evidence="14">
    <location>
        <begin position="602"/>
        <end position="659"/>
    </location>
</feature>
<feature type="binding site" evidence="11">
    <location>
        <position position="159"/>
    </location>
    <ligand>
        <name>Zn(2+)</name>
        <dbReference type="ChEBI" id="CHEBI:29105"/>
    </ligand>
</feature>
<reference evidence="15 16" key="1">
    <citation type="submission" date="2019-06" db="EMBL/GenBank/DDBJ databases">
        <title>Sorghum-associated microbial communities from plants grown in Nebraska, USA.</title>
        <authorList>
            <person name="Schachtman D."/>
        </authorList>
    </citation>
    <scope>NUCLEOTIDE SEQUENCE [LARGE SCALE GENOMIC DNA]</scope>
    <source>
        <strain evidence="15 16">2482</strain>
    </source>
</reference>
<evidence type="ECO:0000259" key="13">
    <source>
        <dbReference type="Pfam" id="PF08532"/>
    </source>
</evidence>
<dbReference type="InterPro" id="IPR029062">
    <property type="entry name" value="Class_I_gatase-like"/>
</dbReference>
<proteinExistence type="inferred from homology"/>
<dbReference type="InterPro" id="IPR017853">
    <property type="entry name" value="GH"/>
</dbReference>
<dbReference type="Pfam" id="PF08533">
    <property type="entry name" value="Glyco_hydro_42C"/>
    <property type="match status" value="1"/>
</dbReference>
<keyword evidence="5 8" id="KW-0378">Hydrolase</keyword>
<feature type="binding site" evidence="11">
    <location>
        <position position="154"/>
    </location>
    <ligand>
        <name>Zn(2+)</name>
        <dbReference type="ChEBI" id="CHEBI:29105"/>
    </ligand>
</feature>
<dbReference type="Gene3D" id="3.20.20.80">
    <property type="entry name" value="Glycosidases"/>
    <property type="match status" value="1"/>
</dbReference>
<evidence type="ECO:0000313" key="16">
    <source>
        <dbReference type="Proteomes" id="UP000319671"/>
    </source>
</evidence>
<evidence type="ECO:0000259" key="12">
    <source>
        <dbReference type="Pfam" id="PF02449"/>
    </source>
</evidence>
<evidence type="ECO:0000313" key="15">
    <source>
        <dbReference type="EMBL" id="TWD93733.1"/>
    </source>
</evidence>
<comment type="catalytic activity">
    <reaction evidence="1 8">
        <text>Hydrolysis of terminal non-reducing beta-D-galactose residues in beta-D-galactosides.</text>
        <dbReference type="EC" id="3.2.1.23"/>
    </reaction>
</comment>
<evidence type="ECO:0000256" key="8">
    <source>
        <dbReference type="PIRNR" id="PIRNR001084"/>
    </source>
</evidence>
<dbReference type="InterPro" id="IPR013739">
    <property type="entry name" value="Beta_galactosidase_C"/>
</dbReference>
<dbReference type="SUPFAM" id="SSF51445">
    <property type="entry name" value="(Trans)glycosidases"/>
    <property type="match status" value="1"/>
</dbReference>
<feature type="active site" description="Nucleophile" evidence="9">
    <location>
        <position position="297"/>
    </location>
</feature>
<dbReference type="GO" id="GO:0009341">
    <property type="term" value="C:beta-galactosidase complex"/>
    <property type="evidence" value="ECO:0007669"/>
    <property type="project" value="InterPro"/>
</dbReference>
<dbReference type="EC" id="3.2.1.23" evidence="3 8"/>
<evidence type="ECO:0000256" key="2">
    <source>
        <dbReference type="ARBA" id="ARBA00005940"/>
    </source>
</evidence>
<dbReference type="Pfam" id="PF08532">
    <property type="entry name" value="Glyco_hydro_42M"/>
    <property type="match status" value="1"/>
</dbReference>
<dbReference type="GO" id="GO:0006012">
    <property type="term" value="P:galactose metabolic process"/>
    <property type="evidence" value="ECO:0007669"/>
    <property type="project" value="InterPro"/>
</dbReference>
<keyword evidence="4 11" id="KW-0479">Metal-binding</keyword>
<accession>A0A561CR77</accession>
<evidence type="ECO:0000256" key="9">
    <source>
        <dbReference type="PIRSR" id="PIRSR001084-1"/>
    </source>
</evidence>
<dbReference type="InterPro" id="IPR013529">
    <property type="entry name" value="Glyco_hydro_42_N"/>
</dbReference>
<keyword evidence="16" id="KW-1185">Reference proteome</keyword>
<gene>
    <name evidence="15" type="ORF">FB550_114173</name>
</gene>
<dbReference type="Proteomes" id="UP000319671">
    <property type="component" value="Unassembled WGS sequence"/>
</dbReference>
<dbReference type="PANTHER" id="PTHR36447:SF2">
    <property type="entry name" value="BETA-GALACTOSIDASE YESZ"/>
    <property type="match status" value="1"/>
</dbReference>
<organism evidence="15 16">
    <name type="scientific">Neobacillus bataviensis</name>
    <dbReference type="NCBI Taxonomy" id="220685"/>
    <lineage>
        <taxon>Bacteria</taxon>
        <taxon>Bacillati</taxon>
        <taxon>Bacillota</taxon>
        <taxon>Bacilli</taxon>
        <taxon>Bacillales</taxon>
        <taxon>Bacillaceae</taxon>
        <taxon>Neobacillus</taxon>
    </lineage>
</organism>
<evidence type="ECO:0000259" key="14">
    <source>
        <dbReference type="Pfam" id="PF08533"/>
    </source>
</evidence>
<feature type="binding site" evidence="10">
    <location>
        <position position="107"/>
    </location>
    <ligand>
        <name>substrate</name>
    </ligand>
</feature>
<comment type="caution">
    <text evidence="15">The sequence shown here is derived from an EMBL/GenBank/DDBJ whole genome shotgun (WGS) entry which is preliminary data.</text>
</comment>
<dbReference type="CDD" id="cd03143">
    <property type="entry name" value="A4_beta-galactosidase_middle_domain"/>
    <property type="match status" value="1"/>
</dbReference>
<dbReference type="SUPFAM" id="SSF52317">
    <property type="entry name" value="Class I glutamine amidotransferase-like"/>
    <property type="match status" value="1"/>
</dbReference>
<dbReference type="Gene3D" id="2.60.40.1180">
    <property type="entry name" value="Golgi alpha-mannosidase II"/>
    <property type="match status" value="1"/>
</dbReference>
<feature type="binding site" evidence="11">
    <location>
        <position position="111"/>
    </location>
    <ligand>
        <name>Zn(2+)</name>
        <dbReference type="ChEBI" id="CHEBI:29105"/>
    </ligand>
</feature>
<feature type="domain" description="Beta-galactosidase trimerisation" evidence="13">
    <location>
        <begin position="388"/>
        <end position="594"/>
    </location>
</feature>
<dbReference type="Gene3D" id="3.40.50.880">
    <property type="match status" value="1"/>
</dbReference>
<dbReference type="PANTHER" id="PTHR36447">
    <property type="entry name" value="BETA-GALACTOSIDASE GANA"/>
    <property type="match status" value="1"/>
</dbReference>